<dbReference type="GO" id="GO:0042602">
    <property type="term" value="F:riboflavin reductase (NADPH) activity"/>
    <property type="evidence" value="ECO:0007669"/>
    <property type="project" value="TreeGrafter"/>
</dbReference>
<name>A0A1Q4V2F5_9ACTN</name>
<dbReference type="AlphaFoldDB" id="A0A1Q4V2F5"/>
<dbReference type="InterPro" id="IPR036291">
    <property type="entry name" value="NAD(P)-bd_dom_sf"/>
</dbReference>
<dbReference type="GeneID" id="96794427"/>
<dbReference type="PANTHER" id="PTHR43355:SF2">
    <property type="entry name" value="FLAVIN REDUCTASE (NADPH)"/>
    <property type="match status" value="1"/>
</dbReference>
<sequence>MRITVFGATGGVGRELVGQGLAAGHEVTAVVRDPARLTVTGDALRVVRADLTVPGEVRSAVAGQDAVLSALGPRTRKDAGITAPLTAAVLAAMADEGVRRLLVVSATPLGTPPPGEPRLDRMMKAVVDRVFKANYDDLREMEKALAASGADWTAVRPPRLLDGPVTGAYRRAVGGNPPSARAIRRADVAHAMLAAITDPETVRRPVGIAD</sequence>
<dbReference type="RefSeq" id="WP_073792910.1">
    <property type="nucleotide sequence ID" value="NZ_CP109290.1"/>
</dbReference>
<dbReference type="PANTHER" id="PTHR43355">
    <property type="entry name" value="FLAVIN REDUCTASE (NADPH)"/>
    <property type="match status" value="1"/>
</dbReference>
<dbReference type="EMBL" id="LFBV01000008">
    <property type="protein sequence ID" value="OKH91919.1"/>
    <property type="molecule type" value="Genomic_DNA"/>
</dbReference>
<evidence type="ECO:0000259" key="1">
    <source>
        <dbReference type="Pfam" id="PF13460"/>
    </source>
</evidence>
<dbReference type="GO" id="GO:0004074">
    <property type="term" value="F:biliverdin reductase [NAD(P)H] activity"/>
    <property type="evidence" value="ECO:0007669"/>
    <property type="project" value="TreeGrafter"/>
</dbReference>
<evidence type="ECO:0000313" key="2">
    <source>
        <dbReference type="EMBL" id="OKH91919.1"/>
    </source>
</evidence>
<dbReference type="STRING" id="1048205.AB852_27080"/>
<dbReference type="SUPFAM" id="SSF51735">
    <property type="entry name" value="NAD(P)-binding Rossmann-fold domains"/>
    <property type="match status" value="1"/>
</dbReference>
<comment type="caution">
    <text evidence="2">The sequence shown here is derived from an EMBL/GenBank/DDBJ whole genome shotgun (WGS) entry which is preliminary data.</text>
</comment>
<keyword evidence="3" id="KW-1185">Reference proteome</keyword>
<gene>
    <name evidence="2" type="ORF">AB852_27080</name>
</gene>
<protein>
    <submittedName>
        <fullName evidence="2">Epimerase</fullName>
    </submittedName>
</protein>
<accession>A0A1Q4V2F5</accession>
<dbReference type="InterPro" id="IPR016040">
    <property type="entry name" value="NAD(P)-bd_dom"/>
</dbReference>
<dbReference type="Pfam" id="PF13460">
    <property type="entry name" value="NAD_binding_10"/>
    <property type="match status" value="1"/>
</dbReference>
<feature type="domain" description="NAD(P)-binding" evidence="1">
    <location>
        <begin position="7"/>
        <end position="199"/>
    </location>
</feature>
<dbReference type="Gene3D" id="3.40.50.720">
    <property type="entry name" value="NAD(P)-binding Rossmann-like Domain"/>
    <property type="match status" value="1"/>
</dbReference>
<reference evidence="2 3" key="1">
    <citation type="submission" date="2015-06" db="EMBL/GenBank/DDBJ databases">
        <title>Cloning and characterization of the uncialamcin biosynthetic gene cluster.</title>
        <authorList>
            <person name="Yan X."/>
            <person name="Huang T."/>
            <person name="Ge H."/>
            <person name="Shen B."/>
        </authorList>
    </citation>
    <scope>NUCLEOTIDE SEQUENCE [LARGE SCALE GENOMIC DNA]</scope>
    <source>
        <strain evidence="2 3">DCA2648</strain>
    </source>
</reference>
<dbReference type="InterPro" id="IPR051606">
    <property type="entry name" value="Polyketide_Oxido-like"/>
</dbReference>
<dbReference type="Proteomes" id="UP000186455">
    <property type="component" value="Unassembled WGS sequence"/>
</dbReference>
<organism evidence="2 3">
    <name type="scientific">Streptomyces uncialis</name>
    <dbReference type="NCBI Taxonomy" id="1048205"/>
    <lineage>
        <taxon>Bacteria</taxon>
        <taxon>Bacillati</taxon>
        <taxon>Actinomycetota</taxon>
        <taxon>Actinomycetes</taxon>
        <taxon>Kitasatosporales</taxon>
        <taxon>Streptomycetaceae</taxon>
        <taxon>Streptomyces</taxon>
    </lineage>
</organism>
<evidence type="ECO:0000313" key="3">
    <source>
        <dbReference type="Proteomes" id="UP000186455"/>
    </source>
</evidence>
<proteinExistence type="predicted"/>